<keyword evidence="4" id="KW-0227">DNA damage</keyword>
<name>A0A0K1PG28_9BACT</name>
<dbReference type="OrthoDB" id="5510682at2"/>
<dbReference type="SUPFAM" id="SSF52980">
    <property type="entry name" value="Restriction endonuclease-like"/>
    <property type="match status" value="1"/>
</dbReference>
<dbReference type="GO" id="GO:0004519">
    <property type="term" value="F:endonuclease activity"/>
    <property type="evidence" value="ECO:0007669"/>
    <property type="project" value="UniProtKB-KW"/>
</dbReference>
<evidence type="ECO:0000259" key="7">
    <source>
        <dbReference type="SMART" id="SM00927"/>
    </source>
</evidence>
<evidence type="ECO:0000256" key="5">
    <source>
        <dbReference type="ARBA" id="ARBA00022801"/>
    </source>
</evidence>
<evidence type="ECO:0000256" key="4">
    <source>
        <dbReference type="ARBA" id="ARBA00022763"/>
    </source>
</evidence>
<reference evidence="8 9" key="1">
    <citation type="submission" date="2015-08" db="EMBL/GenBank/DDBJ databases">
        <authorList>
            <person name="Babu N.S."/>
            <person name="Beckwith C.J."/>
            <person name="Beseler K.G."/>
            <person name="Brison A."/>
            <person name="Carone J.V."/>
            <person name="Caskin T.P."/>
            <person name="Diamond M."/>
            <person name="Durham M.E."/>
            <person name="Foxe J.M."/>
            <person name="Go M."/>
            <person name="Henderson B.A."/>
            <person name="Jones I.B."/>
            <person name="McGettigan J.A."/>
            <person name="Micheletti S.J."/>
            <person name="Nasrallah M.E."/>
            <person name="Ortiz D."/>
            <person name="Piller C.R."/>
            <person name="Privatt S.R."/>
            <person name="Schneider S.L."/>
            <person name="Sharp S."/>
            <person name="Smith T.C."/>
            <person name="Stanton J.D."/>
            <person name="Ullery H.E."/>
            <person name="Wilson R.J."/>
            <person name="Serrano M.G."/>
            <person name="Buck G."/>
            <person name="Lee V."/>
            <person name="Wang Y."/>
            <person name="Carvalho R."/>
            <person name="Voegtly L."/>
            <person name="Shi R."/>
            <person name="Duckworth R."/>
            <person name="Johnson A."/>
            <person name="Loviza R."/>
            <person name="Walstead R."/>
            <person name="Shah Z."/>
            <person name="Kiflezghi M."/>
            <person name="Wade K."/>
            <person name="Ball S.L."/>
            <person name="Bradley K.W."/>
            <person name="Asai D.J."/>
            <person name="Bowman C.A."/>
            <person name="Russell D.A."/>
            <person name="Pope W.H."/>
            <person name="Jacobs-Sera D."/>
            <person name="Hendrix R.W."/>
            <person name="Hatfull G.F."/>
        </authorList>
    </citation>
    <scope>NUCLEOTIDE SEQUENCE [LARGE SCALE GENOMIC DNA]</scope>
    <source>
        <strain evidence="8 9">DSM 27710</strain>
    </source>
</reference>
<dbReference type="InterPro" id="IPR037057">
    <property type="entry name" value="DNA_rep_MutH/T2_RE_sf"/>
</dbReference>
<dbReference type="EMBL" id="CP012332">
    <property type="protein sequence ID" value="AKU92371.1"/>
    <property type="molecule type" value="Genomic_DNA"/>
</dbReference>
<organism evidence="8 9">
    <name type="scientific">Vulgatibacter incomptus</name>
    <dbReference type="NCBI Taxonomy" id="1391653"/>
    <lineage>
        <taxon>Bacteria</taxon>
        <taxon>Pseudomonadati</taxon>
        <taxon>Myxococcota</taxon>
        <taxon>Myxococcia</taxon>
        <taxon>Myxococcales</taxon>
        <taxon>Cystobacterineae</taxon>
        <taxon>Vulgatibacteraceae</taxon>
        <taxon>Vulgatibacter</taxon>
    </lineage>
</organism>
<dbReference type="PATRIC" id="fig|1391653.3.peg.2869"/>
<dbReference type="NCBIfam" id="TIGR02248">
    <property type="entry name" value="mutH_TIGR"/>
    <property type="match status" value="1"/>
</dbReference>
<feature type="domain" description="DNA mismatch repair MutH/Type II restriction enzyme Sau3AI" evidence="7">
    <location>
        <begin position="101"/>
        <end position="199"/>
    </location>
</feature>
<keyword evidence="1" id="KW-0963">Cytoplasm</keyword>
<accession>A0A0K1PG28</accession>
<evidence type="ECO:0000313" key="8">
    <source>
        <dbReference type="EMBL" id="AKU92371.1"/>
    </source>
</evidence>
<dbReference type="AlphaFoldDB" id="A0A0K1PG28"/>
<keyword evidence="3 8" id="KW-0255">Endonuclease</keyword>
<dbReference type="Gene3D" id="3.40.600.10">
    <property type="entry name" value="DNA mismatch repair MutH/Restriction endonuclease, type II"/>
    <property type="match status" value="1"/>
</dbReference>
<evidence type="ECO:0000256" key="6">
    <source>
        <dbReference type="ARBA" id="ARBA00023204"/>
    </source>
</evidence>
<dbReference type="GO" id="GO:0006304">
    <property type="term" value="P:DNA modification"/>
    <property type="evidence" value="ECO:0007669"/>
    <property type="project" value="InterPro"/>
</dbReference>
<dbReference type="InterPro" id="IPR004230">
    <property type="entry name" value="DNA_mismatch_repair_MutH"/>
</dbReference>
<evidence type="ECO:0000256" key="2">
    <source>
        <dbReference type="ARBA" id="ARBA00022722"/>
    </source>
</evidence>
<dbReference type="GO" id="GO:0003677">
    <property type="term" value="F:DNA binding"/>
    <property type="evidence" value="ECO:0007669"/>
    <property type="project" value="InterPro"/>
</dbReference>
<evidence type="ECO:0000256" key="1">
    <source>
        <dbReference type="ARBA" id="ARBA00022490"/>
    </source>
</evidence>
<dbReference type="SMART" id="SM00927">
    <property type="entry name" value="MutH"/>
    <property type="match status" value="1"/>
</dbReference>
<keyword evidence="2" id="KW-0540">Nuclease</keyword>
<dbReference type="GO" id="GO:0006281">
    <property type="term" value="P:DNA repair"/>
    <property type="evidence" value="ECO:0007669"/>
    <property type="project" value="UniProtKB-KW"/>
</dbReference>
<keyword evidence="9" id="KW-1185">Reference proteome</keyword>
<protein>
    <submittedName>
        <fullName evidence="8">DNA mismatch repair endonuclease MutH</fullName>
    </submittedName>
</protein>
<dbReference type="STRING" id="1391653.AKJ08_2758"/>
<dbReference type="HAMAP" id="MF_00759">
    <property type="entry name" value="MutH"/>
    <property type="match status" value="1"/>
</dbReference>
<proteinExistence type="inferred from homology"/>
<evidence type="ECO:0000313" key="9">
    <source>
        <dbReference type="Proteomes" id="UP000055590"/>
    </source>
</evidence>
<dbReference type="Pfam" id="PF02976">
    <property type="entry name" value="MutH"/>
    <property type="match status" value="1"/>
</dbReference>
<dbReference type="Proteomes" id="UP000055590">
    <property type="component" value="Chromosome"/>
</dbReference>
<evidence type="ECO:0000256" key="3">
    <source>
        <dbReference type="ARBA" id="ARBA00022759"/>
    </source>
</evidence>
<keyword evidence="5" id="KW-0378">Hydrolase</keyword>
<sequence length="275" mass="30126">MGSSGGAREPEASKRREYSDVGRAPYELRQFGGGGGRFRVYPSVVFSFALVSPPASEAELLGRARSLAGHPLGAIAERHAVPLADVSRSKGWIGKLLEISLGATASSRGEPDFQLLGVELKTVPVDLEGRPKESTFVCSAPLETMGELSWERSPVREKLARVLWVPIEATPEVPVPYRRIGMPLLWSPSPEEEVTLKRDWDELSERVGKGHVEEITAHIGCHLQLRPKGANARSARWGVNEEGDPIRTLPRAFYLRASFVREVLARGYAPSGRSP</sequence>
<gene>
    <name evidence="8" type="ORF">AKJ08_2758</name>
</gene>
<dbReference type="CDD" id="cd00583">
    <property type="entry name" value="MutH-like"/>
    <property type="match status" value="1"/>
</dbReference>
<keyword evidence="6" id="KW-0234">DNA repair</keyword>
<dbReference type="KEGG" id="vin:AKJ08_2758"/>
<dbReference type="GO" id="GO:0016787">
    <property type="term" value="F:hydrolase activity"/>
    <property type="evidence" value="ECO:0007669"/>
    <property type="project" value="UniProtKB-KW"/>
</dbReference>
<dbReference type="InterPro" id="IPR011337">
    <property type="entry name" value="DNA_rep_MutH/RE_typeII_Sau3AI"/>
</dbReference>
<dbReference type="InterPro" id="IPR011335">
    <property type="entry name" value="Restrct_endonuc-II-like"/>
</dbReference>
<dbReference type="NCBIfam" id="NF003458">
    <property type="entry name" value="PRK05070.1"/>
    <property type="match status" value="1"/>
</dbReference>